<feature type="transmembrane region" description="Helical" evidence="7">
    <location>
        <begin position="165"/>
        <end position="188"/>
    </location>
</feature>
<dbReference type="InterPro" id="IPR050250">
    <property type="entry name" value="Macrolide_Exporter_MacB"/>
</dbReference>
<dbReference type="PANTHER" id="PTHR30572">
    <property type="entry name" value="MEMBRANE COMPONENT OF TRANSPORTER-RELATED"/>
    <property type="match status" value="1"/>
</dbReference>
<organism evidence="9">
    <name type="scientific">marine sediment metagenome</name>
    <dbReference type="NCBI Taxonomy" id="412755"/>
    <lineage>
        <taxon>unclassified sequences</taxon>
        <taxon>metagenomes</taxon>
        <taxon>ecological metagenomes</taxon>
    </lineage>
</organism>
<keyword evidence="4 7" id="KW-1133">Transmembrane helix</keyword>
<protein>
    <recommendedName>
        <fullName evidence="8">ABC3 transporter permease C-terminal domain-containing protein</fullName>
    </recommendedName>
</protein>
<evidence type="ECO:0000256" key="3">
    <source>
        <dbReference type="ARBA" id="ARBA00022692"/>
    </source>
</evidence>
<feature type="non-terminal residue" evidence="9">
    <location>
        <position position="1"/>
    </location>
</feature>
<keyword evidence="5 7" id="KW-0472">Membrane</keyword>
<dbReference type="EMBL" id="BARW01023225">
    <property type="protein sequence ID" value="GAI93231.1"/>
    <property type="molecule type" value="Genomic_DNA"/>
</dbReference>
<gene>
    <name evidence="9" type="ORF">S12H4_38562</name>
</gene>
<feature type="transmembrane region" description="Helical" evidence="7">
    <location>
        <begin position="119"/>
        <end position="144"/>
    </location>
</feature>
<evidence type="ECO:0000256" key="6">
    <source>
        <dbReference type="ARBA" id="ARBA00038076"/>
    </source>
</evidence>
<comment type="caution">
    <text evidence="9">The sequence shown here is derived from an EMBL/GenBank/DDBJ whole genome shotgun (WGS) entry which is preliminary data.</text>
</comment>
<feature type="non-terminal residue" evidence="9">
    <location>
        <position position="265"/>
    </location>
</feature>
<feature type="domain" description="ABC3 transporter permease C-terminal" evidence="8">
    <location>
        <begin position="31"/>
        <end position="148"/>
    </location>
</feature>
<dbReference type="InterPro" id="IPR003838">
    <property type="entry name" value="ABC3_permease_C"/>
</dbReference>
<keyword evidence="2" id="KW-1003">Cell membrane</keyword>
<feature type="transmembrane region" description="Helical" evidence="7">
    <location>
        <begin position="72"/>
        <end position="95"/>
    </location>
</feature>
<evidence type="ECO:0000256" key="7">
    <source>
        <dbReference type="SAM" id="Phobius"/>
    </source>
</evidence>
<evidence type="ECO:0000259" key="8">
    <source>
        <dbReference type="Pfam" id="PF02687"/>
    </source>
</evidence>
<reference evidence="9" key="1">
    <citation type="journal article" date="2014" name="Front. Microbiol.">
        <title>High frequency of phylogenetically diverse reductive dehalogenase-homologous genes in deep subseafloor sedimentary metagenomes.</title>
        <authorList>
            <person name="Kawai M."/>
            <person name="Futagami T."/>
            <person name="Toyoda A."/>
            <person name="Takaki Y."/>
            <person name="Nishi S."/>
            <person name="Hori S."/>
            <person name="Arai W."/>
            <person name="Tsubouchi T."/>
            <person name="Morono Y."/>
            <person name="Uchiyama I."/>
            <person name="Ito T."/>
            <person name="Fujiyama A."/>
            <person name="Inagaki F."/>
            <person name="Takami H."/>
        </authorList>
    </citation>
    <scope>NUCLEOTIDE SEQUENCE</scope>
    <source>
        <strain evidence="9">Expedition CK06-06</strain>
    </source>
</reference>
<dbReference type="GO" id="GO:0005886">
    <property type="term" value="C:plasma membrane"/>
    <property type="evidence" value="ECO:0007669"/>
    <property type="project" value="UniProtKB-SubCell"/>
</dbReference>
<sequence>LQPIKDIHLNVNINDNLPNKGNMNYVYIFSIIAIFILIIACINFINLSTAKSVNRANEIGLRKMIGSSKASIIRQFLAESILLSFISMLFAIFIIEISKPYYNNLIDKKLTIRYFENPLILLGLIGVVLLVGIVAGIYPAFYLSSFQPADIFNGGNRIGLKGKNLRSGLVIFQFTISIIILLGIFMVFKQTKFVQDIKLGFNQNQILVLHRANTALGNDLDAFIQDLAMYPDILCVSNTSSLPGRHFDPNGHRLENRPLSEEYTL</sequence>
<comment type="subcellular location">
    <subcellularLocation>
        <location evidence="1">Cell membrane</location>
        <topology evidence="1">Multi-pass membrane protein</topology>
    </subcellularLocation>
</comment>
<dbReference type="AlphaFoldDB" id="X1TPD6"/>
<evidence type="ECO:0000256" key="1">
    <source>
        <dbReference type="ARBA" id="ARBA00004651"/>
    </source>
</evidence>
<evidence type="ECO:0000256" key="4">
    <source>
        <dbReference type="ARBA" id="ARBA00022989"/>
    </source>
</evidence>
<proteinExistence type="inferred from homology"/>
<dbReference type="Pfam" id="PF02687">
    <property type="entry name" value="FtsX"/>
    <property type="match status" value="1"/>
</dbReference>
<dbReference type="PANTHER" id="PTHR30572:SF4">
    <property type="entry name" value="ABC TRANSPORTER PERMEASE YTRF"/>
    <property type="match status" value="1"/>
</dbReference>
<accession>X1TPD6</accession>
<evidence type="ECO:0000256" key="2">
    <source>
        <dbReference type="ARBA" id="ARBA00022475"/>
    </source>
</evidence>
<comment type="similarity">
    <text evidence="6">Belongs to the ABC-4 integral membrane protein family.</text>
</comment>
<name>X1TPD6_9ZZZZ</name>
<feature type="transmembrane region" description="Helical" evidence="7">
    <location>
        <begin position="25"/>
        <end position="45"/>
    </location>
</feature>
<evidence type="ECO:0000313" key="9">
    <source>
        <dbReference type="EMBL" id="GAI93231.1"/>
    </source>
</evidence>
<dbReference type="GO" id="GO:0022857">
    <property type="term" value="F:transmembrane transporter activity"/>
    <property type="evidence" value="ECO:0007669"/>
    <property type="project" value="TreeGrafter"/>
</dbReference>
<evidence type="ECO:0000256" key="5">
    <source>
        <dbReference type="ARBA" id="ARBA00023136"/>
    </source>
</evidence>
<keyword evidence="3 7" id="KW-0812">Transmembrane</keyword>